<reference evidence="3 5" key="1">
    <citation type="submission" date="2015-10" db="EMBL/GenBank/DDBJ databases">
        <title>The cercosporin biosynthetic gene cluster was horizontally transferred to several fungal lineages and shown to be expanded in Cercospora beticola based on microsynteny with recipient genomes.</title>
        <authorList>
            <person name="De Jonge R."/>
            <person name="Ebert M.K."/>
            <person name="Suttle J.C."/>
            <person name="Jurick Ii W.M."/>
            <person name="Secor G.A."/>
            <person name="Thomma B.P."/>
            <person name="Van De Peer Y."/>
            <person name="Bolton M.D."/>
        </authorList>
    </citation>
    <scope>NUCLEOTIDE SEQUENCE [LARGE SCALE GENOMIC DNA]</scope>
    <source>
        <strain evidence="3 5">09-40</strain>
    </source>
</reference>
<dbReference type="EMBL" id="CP134184">
    <property type="protein sequence ID" value="WPA97402.1"/>
    <property type="molecule type" value="Genomic_DNA"/>
</dbReference>
<proteinExistence type="predicted"/>
<evidence type="ECO:0000256" key="2">
    <source>
        <dbReference type="SAM" id="Phobius"/>
    </source>
</evidence>
<dbReference type="PANTHER" id="PTHR13361">
    <property type="entry name" value="WW DOMAIN-BINDING PROTEIN 11"/>
    <property type="match status" value="1"/>
</dbReference>
<evidence type="ECO:0000313" key="6">
    <source>
        <dbReference type="Proteomes" id="UP001302367"/>
    </source>
</evidence>
<accession>A0A2G5IBX9</accession>
<name>A0A2G5IBX9_CERBT</name>
<keyword evidence="2" id="KW-0472">Membrane</keyword>
<evidence type="ECO:0000256" key="1">
    <source>
        <dbReference type="SAM" id="MobiDB-lite"/>
    </source>
</evidence>
<sequence>MANQCLDLVRTAAVAVVTHFLILFNLAADNCSRILDSEMAQLLLAIAHTVARTVVAPFSIFAELVAAAQNKLLDALLAFSYSVAAGYNKMLDAIDIFANLVTTAYDNILDTDITEACLDTFRAVARTVVARYLISADFVAAAYHKILDSNMTHQCLTVANTMSHAVANSLLAVTDFVTAAYNQTFNADMAHKLWAIAAAGAHAVARTVAAPFISFANTIASVCAAIQWWFEALICISCGLVIVILLYCAFTELRRFFVGNTWRPCQPAEEITVPDVEMEDAPPIESEMADAPSVQSTLPPIACDGPELKGHFYQHPWRIRTPFGWELINKQTRRSTPQALMQCPWEDRLMWGPDPAWVTSHNSRLLREHAARKQAEQERFEQRKYDIEYAKWVYRCHMSVADKPIYSTSAQPPKADSDSDKHGEPASKPQPNIVKSKPTRVVEERLPASTSTREPIPDAAPTPPAPTRRRSQKQASVPSLPEPISTTAPINSAAPTHVEPTSKRQPIIVKSKAIGVSEHRRAASASTHEPNWTATPPSRAPSPRPAQKHVSVSAQPEPISSIAPVNSATSTQVEPIDEPEQEIVGSKAIGASEQPPSPSASFLAPTSAAEPAPPAPTETRRQKHVTFAEVESELIPAAASVHPATPVPSATSTHAEPSHEDEQAGPASTPYTEAREAEARVSKKPRPLAFHRKWRGVWKPAERANKVKAAAGSIVPVDLENTVPSQSCAPPSQPMEGVSETAACLQPQNGHDGEGAHSAHSSLTNAPSEDMVMADVAEMPVAEPASEGETGMQGIEQTVAPSQELAMLDDAPHEVAGRAPEVQEQAMEDVVESLPVAQDAMPLLSQASLQAPPQAPPAPAPSLGLVETAAAASPQQGLGAFTGAGVQPAIPQQAVPQPVAPQPASHSVPPQRPLPSQQTLQEARRLGRTCHMKLFRWAERKTIDAEDMKKLCAELVSMVEFCLKKRTQGFNGPIDRLTPSLTQNYCEYIEAKLRSMDPSDMGNKALEHCTELQKGGFFGDGSKDSSLKEIIGLLYQNADRLNQILRSCTEQNKPLPAAKVPKDLKVLQEDLQVFKRYHNQSSQSFKEHLRKSDDTAPVLLQLLVLQLAIEQANIAFPTNQEDIEREWFLDGLQMCQKLLKEYNPLRALTNVTIEQVIAKMERWLLDSESRLRAATTGFEIRARQSALCLFARRLRDFDEYYFDENGSARNNVAADVSNIVAKLQVIKDIIVQMTPAQDSRHYQPIAQEVLQILQTRYLPTAVINDGSAGPTIPPPSSPTLAPTSQYVMKTTDCRHRVAAHSDDLGSRKKGHFADSGLQRRMVPTADNHPLQDATLTVDDATELIGSWLKLSEDTLNDMMKSSVDDKALQGELDLLHQRLKHIDEYLVAPNRYWKSFTTGMPSVWMQKIFGMLTSTQMLCVKIKETSGRPTWECYNVVNEIFRFAPGTPMVVIPDKLRYLHDLLRPTCGKTYEKITGLKDRHALFKVQSYWNMLFDANSKAPFFDESMRIMDEIYILIGQRKGCWAHMLATNFGSAVEKYNEVKKLVVDMKNWMEALLGNEDPTLVKQSFPWLYDFGSRENNVFNTMKR</sequence>
<dbReference type="EMBL" id="LKMD01000100">
    <property type="protein sequence ID" value="PIB02271.1"/>
    <property type="molecule type" value="Genomic_DNA"/>
</dbReference>
<evidence type="ECO:0000313" key="5">
    <source>
        <dbReference type="Proteomes" id="UP000230605"/>
    </source>
</evidence>
<feature type="compositionally biased region" description="Polar residues" evidence="1">
    <location>
        <begin position="484"/>
        <end position="494"/>
    </location>
</feature>
<dbReference type="Proteomes" id="UP000230605">
    <property type="component" value="Chromosome 1"/>
</dbReference>
<dbReference type="Proteomes" id="UP001302367">
    <property type="component" value="Chromosome 1"/>
</dbReference>
<dbReference type="GO" id="GO:0005681">
    <property type="term" value="C:spliceosomal complex"/>
    <property type="evidence" value="ECO:0007669"/>
    <property type="project" value="TreeGrafter"/>
</dbReference>
<keyword evidence="2" id="KW-0812">Transmembrane</keyword>
<feature type="compositionally biased region" description="Basic and acidic residues" evidence="1">
    <location>
        <begin position="415"/>
        <end position="425"/>
    </location>
</feature>
<dbReference type="OrthoDB" id="3649651at2759"/>
<protein>
    <submittedName>
        <fullName evidence="3">Uncharacterized protein</fullName>
    </submittedName>
</protein>
<keyword evidence="2" id="KW-1133">Transmembrane helix</keyword>
<keyword evidence="6" id="KW-1185">Reference proteome</keyword>
<evidence type="ECO:0000313" key="3">
    <source>
        <dbReference type="EMBL" id="PIB02271.1"/>
    </source>
</evidence>
<organism evidence="3 5">
    <name type="scientific">Cercospora beticola</name>
    <name type="common">Sugarbeet leaf spot fungus</name>
    <dbReference type="NCBI Taxonomy" id="122368"/>
    <lineage>
        <taxon>Eukaryota</taxon>
        <taxon>Fungi</taxon>
        <taxon>Dikarya</taxon>
        <taxon>Ascomycota</taxon>
        <taxon>Pezizomycotina</taxon>
        <taxon>Dothideomycetes</taxon>
        <taxon>Dothideomycetidae</taxon>
        <taxon>Mycosphaerellales</taxon>
        <taxon>Mycosphaerellaceae</taxon>
        <taxon>Cercospora</taxon>
    </lineage>
</organism>
<feature type="region of interest" description="Disordered" evidence="1">
    <location>
        <begin position="894"/>
        <end position="921"/>
    </location>
</feature>
<feature type="compositionally biased region" description="Polar residues" evidence="1">
    <location>
        <begin position="563"/>
        <end position="573"/>
    </location>
</feature>
<feature type="transmembrane region" description="Helical" evidence="2">
    <location>
        <begin position="228"/>
        <end position="250"/>
    </location>
</feature>
<dbReference type="PANTHER" id="PTHR13361:SF1">
    <property type="entry name" value="WW DOMAIN-BINDING PROTEIN 11"/>
    <property type="match status" value="1"/>
</dbReference>
<reference evidence="4 6" key="2">
    <citation type="submission" date="2023-09" db="EMBL/GenBank/DDBJ databases">
        <title>Complete-Gapless Cercospora beticola genome.</title>
        <authorList>
            <person name="Wyatt N.A."/>
            <person name="Spanner R.E."/>
            <person name="Bolton M.D."/>
        </authorList>
    </citation>
    <scope>NUCLEOTIDE SEQUENCE [LARGE SCALE GENOMIC DNA]</scope>
    <source>
        <strain evidence="4">Cb09-40</strain>
    </source>
</reference>
<gene>
    <name evidence="3" type="ORF">CB0940_01938</name>
    <name evidence="4" type="ORF">RHO25_002012</name>
</gene>
<feature type="region of interest" description="Disordered" evidence="1">
    <location>
        <begin position="406"/>
        <end position="687"/>
    </location>
</feature>
<evidence type="ECO:0000313" key="4">
    <source>
        <dbReference type="EMBL" id="WPA97402.1"/>
    </source>
</evidence>